<evidence type="ECO:0000256" key="5">
    <source>
        <dbReference type="ARBA" id="ARBA00023136"/>
    </source>
</evidence>
<keyword evidence="3 6" id="KW-0812">Transmembrane</keyword>
<evidence type="ECO:0000313" key="7">
    <source>
        <dbReference type="EMBL" id="JAS76921.1"/>
    </source>
</evidence>
<organism evidence="7">
    <name type="scientific">Homalodisca liturata</name>
    <dbReference type="NCBI Taxonomy" id="320908"/>
    <lineage>
        <taxon>Eukaryota</taxon>
        <taxon>Metazoa</taxon>
        <taxon>Ecdysozoa</taxon>
        <taxon>Arthropoda</taxon>
        <taxon>Hexapoda</taxon>
        <taxon>Insecta</taxon>
        <taxon>Pterygota</taxon>
        <taxon>Neoptera</taxon>
        <taxon>Paraneoptera</taxon>
        <taxon>Hemiptera</taxon>
        <taxon>Auchenorrhyncha</taxon>
        <taxon>Membracoidea</taxon>
        <taxon>Cicadellidae</taxon>
        <taxon>Cicadellinae</taxon>
        <taxon>Proconiini</taxon>
        <taxon>Homalodisca</taxon>
    </lineage>
</organism>
<evidence type="ECO:0000256" key="3">
    <source>
        <dbReference type="ARBA" id="ARBA00022692"/>
    </source>
</evidence>
<dbReference type="PIRSF" id="PIRSF016013">
    <property type="entry name" value="AtER_Rer1p"/>
    <property type="match status" value="1"/>
</dbReference>
<reference evidence="7" key="1">
    <citation type="submission" date="2015-11" db="EMBL/GenBank/DDBJ databases">
        <title>De novo transcriptome assembly of four potential Pierce s Disease insect vectors from Arizona vineyards.</title>
        <authorList>
            <person name="Tassone E.E."/>
        </authorList>
    </citation>
    <scope>NUCLEOTIDE SEQUENCE</scope>
</reference>
<dbReference type="EMBL" id="GECU01030785">
    <property type="protein sequence ID" value="JAS76921.1"/>
    <property type="molecule type" value="Transcribed_RNA"/>
</dbReference>
<keyword evidence="4 6" id="KW-1133">Transmembrane helix</keyword>
<feature type="transmembrane region" description="Helical" evidence="6">
    <location>
        <begin position="15"/>
        <end position="34"/>
    </location>
</feature>
<evidence type="ECO:0000256" key="1">
    <source>
        <dbReference type="ARBA" id="ARBA00004141"/>
    </source>
</evidence>
<proteinExistence type="inferred from homology"/>
<gene>
    <name evidence="7" type="ORF">g.1973</name>
</gene>
<dbReference type="InterPro" id="IPR004932">
    <property type="entry name" value="Rer1"/>
</dbReference>
<dbReference type="GO" id="GO:0005783">
    <property type="term" value="C:endoplasmic reticulum"/>
    <property type="evidence" value="ECO:0007669"/>
    <property type="project" value="GOC"/>
</dbReference>
<feature type="transmembrane region" description="Helical" evidence="6">
    <location>
        <begin position="123"/>
        <end position="146"/>
    </location>
</feature>
<feature type="non-terminal residue" evidence="7">
    <location>
        <position position="1"/>
    </location>
</feature>
<name>A0A1B6HQJ1_9HEMI</name>
<dbReference type="GO" id="GO:0006890">
    <property type="term" value="P:retrograde vesicle-mediated transport, Golgi to endoplasmic reticulum"/>
    <property type="evidence" value="ECO:0007669"/>
    <property type="project" value="TreeGrafter"/>
</dbReference>
<sequence length="166" mass="19435">ALNQLMVDKLSPHPLARWLMFAGCLLLYLIKTLATGTHHIITYVVGVYLFHGFILFATPKNEDIPDPFEAEEEADDEDVYTPINIDNTLRPFVRNMPEYKYWTFSMKVLIVSFLLTLTPLTDIPVYSPILVAYFVFMVVATVFKLWQHCNKYNYNPFFQQKNLMRE</sequence>
<feature type="non-terminal residue" evidence="7">
    <location>
        <position position="166"/>
    </location>
</feature>
<dbReference type="GO" id="GO:0000139">
    <property type="term" value="C:Golgi membrane"/>
    <property type="evidence" value="ECO:0007669"/>
    <property type="project" value="TreeGrafter"/>
</dbReference>
<evidence type="ECO:0008006" key="8">
    <source>
        <dbReference type="Google" id="ProtNLM"/>
    </source>
</evidence>
<evidence type="ECO:0000256" key="6">
    <source>
        <dbReference type="SAM" id="Phobius"/>
    </source>
</evidence>
<feature type="transmembrane region" description="Helical" evidence="6">
    <location>
        <begin position="40"/>
        <end position="58"/>
    </location>
</feature>
<dbReference type="AlphaFoldDB" id="A0A1B6HQJ1"/>
<comment type="subcellular location">
    <subcellularLocation>
        <location evidence="1">Membrane</location>
        <topology evidence="1">Multi-pass membrane protein</topology>
    </subcellularLocation>
</comment>
<evidence type="ECO:0000256" key="4">
    <source>
        <dbReference type="ARBA" id="ARBA00022989"/>
    </source>
</evidence>
<dbReference type="PANTHER" id="PTHR10743:SF0">
    <property type="entry name" value="PROTEIN RER1"/>
    <property type="match status" value="1"/>
</dbReference>
<dbReference type="PANTHER" id="PTHR10743">
    <property type="entry name" value="PROTEIN RER1"/>
    <property type="match status" value="1"/>
</dbReference>
<dbReference type="Pfam" id="PF03248">
    <property type="entry name" value="Rer1"/>
    <property type="match status" value="1"/>
</dbReference>
<evidence type="ECO:0000256" key="2">
    <source>
        <dbReference type="ARBA" id="ARBA00006070"/>
    </source>
</evidence>
<accession>A0A1B6HQJ1</accession>
<keyword evidence="5 6" id="KW-0472">Membrane</keyword>
<dbReference type="GO" id="GO:0006621">
    <property type="term" value="P:protein retention in ER lumen"/>
    <property type="evidence" value="ECO:0007669"/>
    <property type="project" value="TreeGrafter"/>
</dbReference>
<protein>
    <recommendedName>
        <fullName evidence="8">Protein RER1</fullName>
    </recommendedName>
</protein>
<comment type="similarity">
    <text evidence="2">Belongs to the RER1 family.</text>
</comment>